<sequence length="218" mass="24347">MENVKDPLKSLSTIFEYDRPFLAGEIEDFHAELSLVTLDTSIDVDVRQLFETAKNVALYSRFVYRFHQVAESVGFSTLELALKRIHAKLAPGKTPIGLGRLLRWAFDAGLLDTAYFGDRLDDLTKAGIREERKRSADKLRAAGQVPEDPSRHITVDDLQDGLTRNLGVHYYIGIVSGLRNNLSHGSTMLVPGSISSLRRTAELINHINSNAQVRSIIE</sequence>
<proteinExistence type="predicted"/>
<gene>
    <name evidence="1" type="ORF">HCU74_14450</name>
</gene>
<evidence type="ECO:0000313" key="2">
    <source>
        <dbReference type="Proteomes" id="UP000765845"/>
    </source>
</evidence>
<dbReference type="RefSeq" id="WP_168451131.1">
    <property type="nucleotide sequence ID" value="NZ_JAAWWK010000005.1"/>
</dbReference>
<accession>A0ABX1GHC4</accession>
<dbReference type="Proteomes" id="UP000765845">
    <property type="component" value="Unassembled WGS sequence"/>
</dbReference>
<evidence type="ECO:0008006" key="3">
    <source>
        <dbReference type="Google" id="ProtNLM"/>
    </source>
</evidence>
<protein>
    <recommendedName>
        <fullName evidence="3">MAE-28990/MAE-18760-like HEPN domain-containing protein</fullName>
    </recommendedName>
</protein>
<organism evidence="1 2">
    <name type="scientific">Spongiibacter thalassae</name>
    <dbReference type="NCBI Taxonomy" id="2721624"/>
    <lineage>
        <taxon>Bacteria</taxon>
        <taxon>Pseudomonadati</taxon>
        <taxon>Pseudomonadota</taxon>
        <taxon>Gammaproteobacteria</taxon>
        <taxon>Cellvibrionales</taxon>
        <taxon>Spongiibacteraceae</taxon>
        <taxon>Spongiibacter</taxon>
    </lineage>
</organism>
<keyword evidence="2" id="KW-1185">Reference proteome</keyword>
<evidence type="ECO:0000313" key="1">
    <source>
        <dbReference type="EMBL" id="NKI18614.1"/>
    </source>
</evidence>
<name>A0ABX1GHC4_9GAMM</name>
<dbReference type="EMBL" id="JAAWWK010000005">
    <property type="protein sequence ID" value="NKI18614.1"/>
    <property type="molecule type" value="Genomic_DNA"/>
</dbReference>
<comment type="caution">
    <text evidence="1">The sequence shown here is derived from an EMBL/GenBank/DDBJ whole genome shotgun (WGS) entry which is preliminary data.</text>
</comment>
<reference evidence="1 2" key="1">
    <citation type="submission" date="2020-04" db="EMBL/GenBank/DDBJ databases">
        <authorList>
            <person name="Yoon J."/>
        </authorList>
    </citation>
    <scope>NUCLEOTIDE SEQUENCE [LARGE SCALE GENOMIC DNA]</scope>
    <source>
        <strain evidence="1 2">KMU-166</strain>
    </source>
</reference>